<evidence type="ECO:0000256" key="3">
    <source>
        <dbReference type="ARBA" id="ARBA00022737"/>
    </source>
</evidence>
<evidence type="ECO:0000256" key="1">
    <source>
        <dbReference type="ARBA" id="ARBA00004141"/>
    </source>
</evidence>
<comment type="subcellular location">
    <subcellularLocation>
        <location evidence="1">Membrane</location>
        <topology evidence="1">Multi-pass membrane protein</topology>
    </subcellularLocation>
</comment>
<dbReference type="SUPFAM" id="SSF48403">
    <property type="entry name" value="Ankyrin repeat"/>
    <property type="match status" value="1"/>
</dbReference>
<keyword evidence="10" id="KW-1185">Reference proteome</keyword>
<gene>
    <name evidence="9" type="ORF">EJB05_32221</name>
</gene>
<keyword evidence="6 7" id="KW-0472">Membrane</keyword>
<dbReference type="Proteomes" id="UP000324897">
    <property type="component" value="Unassembled WGS sequence"/>
</dbReference>
<feature type="domain" description="PGG" evidence="8">
    <location>
        <begin position="502"/>
        <end position="615"/>
    </location>
</feature>
<comment type="caution">
    <text evidence="9">The sequence shown here is derived from an EMBL/GenBank/DDBJ whole genome shotgun (WGS) entry which is preliminary data.</text>
</comment>
<feature type="transmembrane region" description="Helical" evidence="7">
    <location>
        <begin position="595"/>
        <end position="617"/>
    </location>
</feature>
<dbReference type="InterPro" id="IPR036770">
    <property type="entry name" value="Ankyrin_rpt-contain_sf"/>
</dbReference>
<evidence type="ECO:0000259" key="8">
    <source>
        <dbReference type="Pfam" id="PF13962"/>
    </source>
</evidence>
<dbReference type="Pfam" id="PF13962">
    <property type="entry name" value="PGG"/>
    <property type="match status" value="1"/>
</dbReference>
<dbReference type="Gene3D" id="1.25.40.20">
    <property type="entry name" value="Ankyrin repeat-containing domain"/>
    <property type="match status" value="2"/>
</dbReference>
<dbReference type="GO" id="GO:0005886">
    <property type="term" value="C:plasma membrane"/>
    <property type="evidence" value="ECO:0007669"/>
    <property type="project" value="TreeGrafter"/>
</dbReference>
<accession>A0A5J9UFI6</accession>
<keyword evidence="4 7" id="KW-1133">Transmembrane helix</keyword>
<dbReference type="InterPro" id="IPR002110">
    <property type="entry name" value="Ankyrin_rpt"/>
</dbReference>
<sequence length="709" mass="78271">LQGDTTDVEEGINAAAPSAASLLLNCFTVEGDTPLHLVAANGAIGDDEKCKICAELIHEKDKDKGLFYKKNNKGDTPLHCAARARKSQLVSRLIRLAKDDGKAQDLLRMVNNNNETVLHEAVRRFHIQMIKGLLREDPELACFPVEGTSPLYVAIQLEDITAIILKEDKQATAEDCNGLLRTNEEKSLVQTIYDESKDGFLSYLGPSGKNALHAAVLRGPGTHKDSSVISSEYIYVQAFAQLNFLHIYYLLTRKLLRWNKDLTKRWNQDLTIQRDENGSTPLHFAAGFLGAHRRGSVCSQLLEANTDALYQLDNDGLSPMHVAASVGASQAIGLFLRKCPGSAGLRDAKGRTFLHVAVENKQWCVINHACMNPCPLVARIWFRQACLSPSHQAWIMNMQDNDGNTAMHLAVQAGSLRMFSALFGNRYVHVSIANAEGQTPLDIAHYKVPPSGLFYNQNSEVRILRALEMAGARRGVSRWDHFEKKHQDIHGLKSEYESKELEKMKDMTQTQSIASVLIATVAFGATFALPGGYKADDHANGGTPTLAGRYAFDAFMMANALAFIFSAAAIICLVRGGSPILNLRSRKIYSSMASNFMGISVTCLTAAFTLGVFVVLSPVALKTAIAICAMSCLLLVLSNTGEFWPRWFILLPSFLVRMGPRWTLYKYTILFVGNTIIEFWPFLLIFIWAAYGRTHPSSKVEPPVQSPSV</sequence>
<feature type="transmembrane region" description="Helical" evidence="7">
    <location>
        <begin position="623"/>
        <end position="644"/>
    </location>
</feature>
<keyword evidence="3" id="KW-0677">Repeat</keyword>
<dbReference type="OrthoDB" id="1847170at2759"/>
<evidence type="ECO:0000313" key="9">
    <source>
        <dbReference type="EMBL" id="TVU22515.1"/>
    </source>
</evidence>
<dbReference type="EMBL" id="RWGY01000026">
    <property type="protein sequence ID" value="TVU22515.1"/>
    <property type="molecule type" value="Genomic_DNA"/>
</dbReference>
<organism evidence="9 10">
    <name type="scientific">Eragrostis curvula</name>
    <name type="common">weeping love grass</name>
    <dbReference type="NCBI Taxonomy" id="38414"/>
    <lineage>
        <taxon>Eukaryota</taxon>
        <taxon>Viridiplantae</taxon>
        <taxon>Streptophyta</taxon>
        <taxon>Embryophyta</taxon>
        <taxon>Tracheophyta</taxon>
        <taxon>Spermatophyta</taxon>
        <taxon>Magnoliopsida</taxon>
        <taxon>Liliopsida</taxon>
        <taxon>Poales</taxon>
        <taxon>Poaceae</taxon>
        <taxon>PACMAD clade</taxon>
        <taxon>Chloridoideae</taxon>
        <taxon>Eragrostideae</taxon>
        <taxon>Eragrostidinae</taxon>
        <taxon>Eragrostis</taxon>
    </lineage>
</organism>
<evidence type="ECO:0000256" key="6">
    <source>
        <dbReference type="ARBA" id="ARBA00023136"/>
    </source>
</evidence>
<dbReference type="PANTHER" id="PTHR24186:SF50">
    <property type="entry name" value="ANKYRIN REPEAT-CONTAINING PROTEIN ITN1-LIKE ISOFORM X1"/>
    <property type="match status" value="1"/>
</dbReference>
<evidence type="ECO:0000256" key="2">
    <source>
        <dbReference type="ARBA" id="ARBA00022692"/>
    </source>
</evidence>
<keyword evidence="5" id="KW-0040">ANK repeat</keyword>
<keyword evidence="2 7" id="KW-0812">Transmembrane</keyword>
<dbReference type="Pfam" id="PF13857">
    <property type="entry name" value="Ank_5"/>
    <property type="match status" value="1"/>
</dbReference>
<feature type="transmembrane region" description="Helical" evidence="7">
    <location>
        <begin position="550"/>
        <end position="574"/>
    </location>
</feature>
<dbReference type="PANTHER" id="PTHR24186">
    <property type="entry name" value="PROTEIN PHOSPHATASE 1 REGULATORY SUBUNIT"/>
    <property type="match status" value="1"/>
</dbReference>
<dbReference type="SMART" id="SM00248">
    <property type="entry name" value="ANK"/>
    <property type="match status" value="6"/>
</dbReference>
<name>A0A5J9UFI6_9POAL</name>
<protein>
    <recommendedName>
        <fullName evidence="8">PGG domain-containing protein</fullName>
    </recommendedName>
</protein>
<proteinExistence type="predicted"/>
<feature type="non-terminal residue" evidence="9">
    <location>
        <position position="1"/>
    </location>
</feature>
<dbReference type="AlphaFoldDB" id="A0A5J9UFI6"/>
<feature type="transmembrane region" description="Helical" evidence="7">
    <location>
        <begin position="664"/>
        <end position="691"/>
    </location>
</feature>
<evidence type="ECO:0000313" key="10">
    <source>
        <dbReference type="Proteomes" id="UP000324897"/>
    </source>
</evidence>
<dbReference type="InterPro" id="IPR026961">
    <property type="entry name" value="PGG_dom"/>
</dbReference>
<feature type="transmembrane region" description="Helical" evidence="7">
    <location>
        <begin position="513"/>
        <end position="530"/>
    </location>
</feature>
<reference evidence="9 10" key="1">
    <citation type="journal article" date="2019" name="Sci. Rep.">
        <title>A high-quality genome of Eragrostis curvula grass provides insights into Poaceae evolution and supports new strategies to enhance forage quality.</title>
        <authorList>
            <person name="Carballo J."/>
            <person name="Santos B.A.C.M."/>
            <person name="Zappacosta D."/>
            <person name="Garbus I."/>
            <person name="Selva J.P."/>
            <person name="Gallo C.A."/>
            <person name="Diaz A."/>
            <person name="Albertini E."/>
            <person name="Caccamo M."/>
            <person name="Echenique V."/>
        </authorList>
    </citation>
    <scope>NUCLEOTIDE SEQUENCE [LARGE SCALE GENOMIC DNA]</scope>
    <source>
        <strain evidence="10">cv. Victoria</strain>
        <tissue evidence="9">Leaf</tissue>
    </source>
</reference>
<dbReference type="Pfam" id="PF00023">
    <property type="entry name" value="Ank"/>
    <property type="match status" value="1"/>
</dbReference>
<evidence type="ECO:0000256" key="4">
    <source>
        <dbReference type="ARBA" id="ARBA00022989"/>
    </source>
</evidence>
<evidence type="ECO:0000256" key="5">
    <source>
        <dbReference type="ARBA" id="ARBA00023043"/>
    </source>
</evidence>
<evidence type="ECO:0000256" key="7">
    <source>
        <dbReference type="SAM" id="Phobius"/>
    </source>
</evidence>